<feature type="non-terminal residue" evidence="1">
    <location>
        <position position="123"/>
    </location>
</feature>
<dbReference type="STRING" id="1314771.A0A197JDT8"/>
<feature type="non-terminal residue" evidence="1">
    <location>
        <position position="1"/>
    </location>
</feature>
<dbReference type="EMBL" id="KV442148">
    <property type="protein sequence ID" value="OAQ22666.1"/>
    <property type="molecule type" value="Genomic_DNA"/>
</dbReference>
<protein>
    <recommendedName>
        <fullName evidence="3">Mutator family transposase</fullName>
    </recommendedName>
</protein>
<reference evidence="1 2" key="1">
    <citation type="submission" date="2016-05" db="EMBL/GenBank/DDBJ databases">
        <title>Genome sequencing reveals origins of a unique bacterial endosymbiosis in the earliest lineages of terrestrial Fungi.</title>
        <authorList>
            <consortium name="DOE Joint Genome Institute"/>
            <person name="Uehling J."/>
            <person name="Gryganskyi A."/>
            <person name="Hameed K."/>
            <person name="Tschaplinski T."/>
            <person name="Misztal P."/>
            <person name="Wu S."/>
            <person name="Desiro A."/>
            <person name="Vande Pol N."/>
            <person name="Du Z.-Y."/>
            <person name="Zienkiewicz A."/>
            <person name="Zienkiewicz K."/>
            <person name="Morin E."/>
            <person name="Tisserant E."/>
            <person name="Splivallo R."/>
            <person name="Hainaut M."/>
            <person name="Henrissat B."/>
            <person name="Ohm R."/>
            <person name="Kuo A."/>
            <person name="Yan J."/>
            <person name="Lipzen A."/>
            <person name="Nolan M."/>
            <person name="Labutti K."/>
            <person name="Barry K."/>
            <person name="Goldstein A."/>
            <person name="Labbe J."/>
            <person name="Schadt C."/>
            <person name="Tuskan G."/>
            <person name="Grigoriev I."/>
            <person name="Martin F."/>
            <person name="Vilgalys R."/>
            <person name="Bonito G."/>
        </authorList>
    </citation>
    <scope>NUCLEOTIDE SEQUENCE [LARGE SCALE GENOMIC DNA]</scope>
    <source>
        <strain evidence="1 2">AG-77</strain>
    </source>
</reference>
<proteinExistence type="predicted"/>
<dbReference type="AlphaFoldDB" id="A0A197JDT8"/>
<evidence type="ECO:0008006" key="3">
    <source>
        <dbReference type="Google" id="ProtNLM"/>
    </source>
</evidence>
<organism evidence="1 2">
    <name type="scientific">Linnemannia elongata AG-77</name>
    <dbReference type="NCBI Taxonomy" id="1314771"/>
    <lineage>
        <taxon>Eukaryota</taxon>
        <taxon>Fungi</taxon>
        <taxon>Fungi incertae sedis</taxon>
        <taxon>Mucoromycota</taxon>
        <taxon>Mortierellomycotina</taxon>
        <taxon>Mortierellomycetes</taxon>
        <taxon>Mortierellales</taxon>
        <taxon>Mortierellaceae</taxon>
        <taxon>Linnemannia</taxon>
    </lineage>
</organism>
<evidence type="ECO:0000313" key="1">
    <source>
        <dbReference type="EMBL" id="OAQ22666.1"/>
    </source>
</evidence>
<gene>
    <name evidence="1" type="ORF">K457DRAFT_39753</name>
</gene>
<dbReference type="PANTHER" id="PTHR48159">
    <property type="entry name" value="MULE DOMAIN-CONTAINING PROTEIN"/>
    <property type="match status" value="1"/>
</dbReference>
<name>A0A197JDT8_9FUNG</name>
<dbReference type="OrthoDB" id="2430203at2759"/>
<dbReference type="PANTHER" id="PTHR48159:SF1">
    <property type="entry name" value="MEMBRANE-ASSOCIATED GIANT PROTEIN ANTIGEN, PUTATIVE-RELATED"/>
    <property type="match status" value="1"/>
</dbReference>
<dbReference type="Proteomes" id="UP000078512">
    <property type="component" value="Unassembled WGS sequence"/>
</dbReference>
<evidence type="ECO:0000313" key="2">
    <source>
        <dbReference type="Proteomes" id="UP000078512"/>
    </source>
</evidence>
<keyword evidence="2" id="KW-1185">Reference proteome</keyword>
<sequence>IRKQLSNILYALTEDEANALLDSFRAEWQHIAPKFLTYLDKNYLDHESDRRRWMLCHRQQVNYSYINTNNYIESWHNTLKRHFFKDKQQRRLDSVIHILTKKAVPYFQQMCVRHFVQVGRMTP</sequence>
<accession>A0A197JDT8</accession>